<organism evidence="2">
    <name type="scientific">Fagus sylvatica</name>
    <name type="common">Beechnut</name>
    <dbReference type="NCBI Taxonomy" id="28930"/>
    <lineage>
        <taxon>Eukaryota</taxon>
        <taxon>Viridiplantae</taxon>
        <taxon>Streptophyta</taxon>
        <taxon>Embryophyta</taxon>
        <taxon>Tracheophyta</taxon>
        <taxon>Spermatophyta</taxon>
        <taxon>Magnoliopsida</taxon>
        <taxon>eudicotyledons</taxon>
        <taxon>Gunneridae</taxon>
        <taxon>Pentapetalae</taxon>
        <taxon>rosids</taxon>
        <taxon>fabids</taxon>
        <taxon>Fagales</taxon>
        <taxon>Fagaceae</taxon>
        <taxon>Fagus</taxon>
    </lineage>
</organism>
<name>A0A2N9IRQ5_FAGSY</name>
<sequence>MGLGLRLETWWLTARLVLPVGFDRVLPVGFGFTAWWWLTAWAWAWVHGVVVVDGGL</sequence>
<keyword evidence="1" id="KW-0812">Transmembrane</keyword>
<accession>A0A2N9IRQ5</accession>
<reference evidence="2" key="1">
    <citation type="submission" date="2018-02" db="EMBL/GenBank/DDBJ databases">
        <authorList>
            <person name="Cohen D.B."/>
            <person name="Kent A.D."/>
        </authorList>
    </citation>
    <scope>NUCLEOTIDE SEQUENCE</scope>
</reference>
<proteinExistence type="predicted"/>
<keyword evidence="1" id="KW-0472">Membrane</keyword>
<feature type="transmembrane region" description="Helical" evidence="1">
    <location>
        <begin position="34"/>
        <end position="52"/>
    </location>
</feature>
<dbReference type="EMBL" id="OIVN01006177">
    <property type="protein sequence ID" value="SPD27055.1"/>
    <property type="molecule type" value="Genomic_DNA"/>
</dbReference>
<evidence type="ECO:0000313" key="2">
    <source>
        <dbReference type="EMBL" id="SPD27055.1"/>
    </source>
</evidence>
<evidence type="ECO:0000256" key="1">
    <source>
        <dbReference type="SAM" id="Phobius"/>
    </source>
</evidence>
<protein>
    <submittedName>
        <fullName evidence="2">Uncharacterized protein</fullName>
    </submittedName>
</protein>
<gene>
    <name evidence="2" type="ORF">FSB_LOCUS54937</name>
</gene>
<keyword evidence="1" id="KW-1133">Transmembrane helix</keyword>
<dbReference type="AlphaFoldDB" id="A0A2N9IRQ5"/>